<protein>
    <submittedName>
        <fullName evidence="2">Regulatory protein LuxR</fullName>
    </submittedName>
</protein>
<reference evidence="2 3" key="1">
    <citation type="journal article" date="2011" name="J. Bacteriol.">
        <title>Complete Genome Sequence of the Aerobic Marine Methanotroph Methylomonas methanica MC09.</title>
        <authorList>
            <person name="Boden R."/>
            <person name="Cunliffe M."/>
            <person name="Scanlan J."/>
            <person name="Moussard H."/>
            <person name="Kits K.D."/>
            <person name="Klotz M.G."/>
            <person name="Jetten M.S."/>
            <person name="Vuilleumier S."/>
            <person name="Han J."/>
            <person name="Peters L."/>
            <person name="Mikhailova N."/>
            <person name="Teshima H."/>
            <person name="Tapia R."/>
            <person name="Kyrpides N."/>
            <person name="Ivanova N."/>
            <person name="Pagani I."/>
            <person name="Cheng J.F."/>
            <person name="Goodwin L."/>
            <person name="Han C."/>
            <person name="Hauser L."/>
            <person name="Land M.L."/>
            <person name="Lapidus A."/>
            <person name="Lucas S."/>
            <person name="Pitluck S."/>
            <person name="Woyke T."/>
            <person name="Stein L."/>
            <person name="Murrell J.C."/>
        </authorList>
    </citation>
    <scope>NUCLEOTIDE SEQUENCE [LARGE SCALE GENOMIC DNA]</scope>
    <source>
        <strain evidence="2 3">MC09</strain>
    </source>
</reference>
<evidence type="ECO:0000313" key="3">
    <source>
        <dbReference type="Proteomes" id="UP000008888"/>
    </source>
</evidence>
<dbReference type="OrthoDB" id="5560285at2"/>
<dbReference type="InterPro" id="IPR000792">
    <property type="entry name" value="Tscrpt_reg_LuxR_C"/>
</dbReference>
<sequence length="387" mass="43132">MNPIQYDDLIGKIYDAAITPEMWPAFLEQMSETFKSRGTALYLVDLASSLSTCSSDDLSFIHSVRIAPEAGESYDRYYSRTNVWLENSRYLPEGKLTTSDRLFSTEELVKTEWYNDWLKPQGFFHAMVGHIHKKDSLAVRLSIFRGKQQPFAPTETALFARFVPHISRSCMIHKQFSEFKSLQATNTALLNRLPSGVVLFDERGQAVFTNHAAEALIRTVDGFSLDSKRRCLASSTSDTRTLRQSISDAAERGQSRALSLHRHSSGRPLSAIVVSLQSRPLPFIGTESVAALFINDPDSPLELDDKLLMQCYGLTLAEAKLAVALLGGQTPSDYAQVHSVSRNTVKTQLKQILAKTGTHRQAELIQLLATAFGMLSEPKRLMPSIAK</sequence>
<dbReference type="KEGG" id="mmt:Metme_0733"/>
<dbReference type="AlphaFoldDB" id="G0A511"/>
<dbReference type="Gene3D" id="1.10.10.10">
    <property type="entry name" value="Winged helix-like DNA-binding domain superfamily/Winged helix DNA-binding domain"/>
    <property type="match status" value="1"/>
</dbReference>
<dbReference type="STRING" id="857087.Metme_0733"/>
<organism evidence="2 3">
    <name type="scientific">Methylomonas methanica (strain DSM 25384 / MC09)</name>
    <dbReference type="NCBI Taxonomy" id="857087"/>
    <lineage>
        <taxon>Bacteria</taxon>
        <taxon>Pseudomonadati</taxon>
        <taxon>Pseudomonadota</taxon>
        <taxon>Gammaproteobacteria</taxon>
        <taxon>Methylococcales</taxon>
        <taxon>Methylococcaceae</taxon>
        <taxon>Methylomonas</taxon>
    </lineage>
</organism>
<reference key="2">
    <citation type="submission" date="2011-05" db="EMBL/GenBank/DDBJ databases">
        <title>Complete genome sequence of the aerobic marine methanotroph Methylomonas methanica MC09.</title>
        <authorList>
            <person name="Boden R."/>
            <person name="Cunliffe M."/>
            <person name="Scanlan J."/>
            <person name="Moussard H."/>
            <person name="Kits K.D."/>
            <person name="Klotz M."/>
            <person name="Jetten M."/>
            <person name="Vuilleumier S."/>
            <person name="Han J."/>
            <person name="Peters L."/>
            <person name="Mikhailova N."/>
            <person name="Teshima H."/>
            <person name="Tapia R."/>
            <person name="Kyrpides N."/>
            <person name="Ivanova N."/>
            <person name="Pagani I."/>
            <person name="Cheng J.-F."/>
            <person name="Goodwin L."/>
            <person name="Han C."/>
            <person name="Hauser L."/>
            <person name="Land M."/>
            <person name="Lapidus A."/>
            <person name="Lucas S."/>
            <person name="Pitluck S."/>
            <person name="Woyke T."/>
            <person name="Stein L.Y."/>
            <person name="Murrell C."/>
        </authorList>
    </citation>
    <scope>NUCLEOTIDE SEQUENCE</scope>
    <source>
        <strain>MC09</strain>
    </source>
</reference>
<dbReference type="EMBL" id="CP002738">
    <property type="protein sequence ID" value="AEF99174.1"/>
    <property type="molecule type" value="Genomic_DNA"/>
</dbReference>
<evidence type="ECO:0000259" key="1">
    <source>
        <dbReference type="SMART" id="SM00421"/>
    </source>
</evidence>
<dbReference type="GO" id="GO:0003677">
    <property type="term" value="F:DNA binding"/>
    <property type="evidence" value="ECO:0007669"/>
    <property type="project" value="InterPro"/>
</dbReference>
<dbReference type="GO" id="GO:0006355">
    <property type="term" value="P:regulation of DNA-templated transcription"/>
    <property type="evidence" value="ECO:0007669"/>
    <property type="project" value="InterPro"/>
</dbReference>
<name>G0A511_METMM</name>
<reference evidence="3" key="3">
    <citation type="submission" date="2011-05" db="EMBL/GenBank/DDBJ databases">
        <title>Complete sequence of Methylomonas methanica MC09.</title>
        <authorList>
            <consortium name="US DOE Joint Genome Institute"/>
            <person name="Lucas S."/>
            <person name="Han J."/>
            <person name="Lapidus A."/>
            <person name="Cheng J.-F."/>
            <person name="Goodwin L."/>
            <person name="Pitluck S."/>
            <person name="Peters L."/>
            <person name="Mikhailova N."/>
            <person name="Teshima H."/>
            <person name="Han C."/>
            <person name="Tapia R."/>
            <person name="Land M."/>
            <person name="Hauser L."/>
            <person name="Kyrpides N."/>
            <person name="Ivanova N."/>
            <person name="Pagani I."/>
            <person name="Stein L."/>
            <person name="Woyke T."/>
        </authorList>
    </citation>
    <scope>NUCLEOTIDE SEQUENCE [LARGE SCALE GENOMIC DNA]</scope>
    <source>
        <strain evidence="3">MC09</strain>
    </source>
</reference>
<evidence type="ECO:0000313" key="2">
    <source>
        <dbReference type="EMBL" id="AEF99174.1"/>
    </source>
</evidence>
<dbReference type="HOGENOM" id="CLU_037939_3_0_6"/>
<dbReference type="SMART" id="SM00421">
    <property type="entry name" value="HTH_LUXR"/>
    <property type="match status" value="1"/>
</dbReference>
<gene>
    <name evidence="2" type="ordered locus">Metme_0733</name>
</gene>
<accession>G0A511</accession>
<proteinExistence type="predicted"/>
<dbReference type="RefSeq" id="WP_013817445.1">
    <property type="nucleotide sequence ID" value="NC_015572.1"/>
</dbReference>
<dbReference type="Proteomes" id="UP000008888">
    <property type="component" value="Chromosome"/>
</dbReference>
<dbReference type="SUPFAM" id="SSF46894">
    <property type="entry name" value="C-terminal effector domain of the bipartite response regulators"/>
    <property type="match status" value="1"/>
</dbReference>
<dbReference type="eggNOG" id="COG2771">
    <property type="taxonomic scope" value="Bacteria"/>
</dbReference>
<feature type="domain" description="HTH luxR-type" evidence="1">
    <location>
        <begin position="311"/>
        <end position="368"/>
    </location>
</feature>
<dbReference type="InterPro" id="IPR036388">
    <property type="entry name" value="WH-like_DNA-bd_sf"/>
</dbReference>
<dbReference type="InterPro" id="IPR016032">
    <property type="entry name" value="Sig_transdc_resp-reg_C-effctor"/>
</dbReference>
<keyword evidence="3" id="KW-1185">Reference proteome</keyword>